<comment type="caution">
    <text evidence="8">The sequence shown here is derived from an EMBL/GenBank/DDBJ whole genome shotgun (WGS) entry which is preliminary data.</text>
</comment>
<dbReference type="InterPro" id="IPR058240">
    <property type="entry name" value="rSAM_sf"/>
</dbReference>
<evidence type="ECO:0000256" key="1">
    <source>
        <dbReference type="ARBA" id="ARBA00001966"/>
    </source>
</evidence>
<dbReference type="GO" id="GO:0005829">
    <property type="term" value="C:cytosol"/>
    <property type="evidence" value="ECO:0007669"/>
    <property type="project" value="TreeGrafter"/>
</dbReference>
<dbReference type="SUPFAM" id="SSF102114">
    <property type="entry name" value="Radical SAM enzymes"/>
    <property type="match status" value="1"/>
</dbReference>
<dbReference type="PANTHER" id="PTHR43409:SF16">
    <property type="entry name" value="SLR0320 PROTEIN"/>
    <property type="match status" value="1"/>
</dbReference>
<keyword evidence="2" id="KW-0949">S-adenosyl-L-methionine</keyword>
<dbReference type="GO" id="GO:0046872">
    <property type="term" value="F:metal ion binding"/>
    <property type="evidence" value="ECO:0007669"/>
    <property type="project" value="UniProtKB-KW"/>
</dbReference>
<dbReference type="EMBL" id="JACWUN010000011">
    <property type="protein sequence ID" value="MBD1401128.1"/>
    <property type="molecule type" value="Genomic_DNA"/>
</dbReference>
<gene>
    <name evidence="8" type="ORF">ICT70_10615</name>
</gene>
<dbReference type="InterPro" id="IPR051198">
    <property type="entry name" value="BchE-like"/>
</dbReference>
<dbReference type="PROSITE" id="PS51332">
    <property type="entry name" value="B12_BINDING"/>
    <property type="match status" value="1"/>
</dbReference>
<evidence type="ECO:0000256" key="3">
    <source>
        <dbReference type="ARBA" id="ARBA00022723"/>
    </source>
</evidence>
<organism evidence="8 9">
    <name type="scientific">Pelovirga terrestris</name>
    <dbReference type="NCBI Taxonomy" id="2771352"/>
    <lineage>
        <taxon>Bacteria</taxon>
        <taxon>Pseudomonadati</taxon>
        <taxon>Thermodesulfobacteriota</taxon>
        <taxon>Desulfuromonadia</taxon>
        <taxon>Geobacterales</taxon>
        <taxon>Geobacteraceae</taxon>
        <taxon>Pelovirga</taxon>
    </lineage>
</organism>
<name>A0A8J6UH99_9BACT</name>
<dbReference type="PROSITE" id="PS51918">
    <property type="entry name" value="RADICAL_SAM"/>
    <property type="match status" value="1"/>
</dbReference>
<feature type="domain" description="Radical SAM core" evidence="7">
    <location>
        <begin position="173"/>
        <end position="393"/>
    </location>
</feature>
<accession>A0A8J6UH99</accession>
<dbReference type="Gene3D" id="3.80.30.20">
    <property type="entry name" value="tm_1862 like domain"/>
    <property type="match status" value="1"/>
</dbReference>
<sequence>MRILIVSQHVRESDQAVALAAGCIMAALSSEQQQQTEIITLYPPLDIDLISRHLLDKEPDLIAFSLSLWNRTALLALARHLRAQQPRLFLLAGGPETAGNCAELISAGGLDGVIRGEGELAFAALVDSLVRGRLIAGIDGFVSAAAALADPPAATCPDLAGLPSPWLTGVLPLTPGCGVLWEVARGCHFNCSFCYDAKGHQGVRPFPFARLRRELKLFAKSSVSQIWILDSTFNAPAQRGHKLLQLLIDVAPQIHYHIEAKADLLDSHTIDLLTQLSCSVQIGLQSAHPEILKPLQRRINPQQMRRVLHQLNLAGIVFGLDLIYGLPGDNHQGFCRSLDFALEQQPNQVDIFPLAVLPGTDLHRRRSEFGLCARSTPPYLVETTTSYPTEQIEQSQLLAAAADIFYNRGRAVGFFLPLCDLFHATPATLLQQFADWLTAEKACARAQLVEVEAWRPERILPLQRDFCREQCRRHKQYQLIPLIEDLLHFHYLCAEILLGDDCQPAGQQITPAVFAAAHWQLNPAVFLHFFHYDPADLEVIGGESLNKIAKQLQQDPGQRLLLKVHGEMLIETLDDSLARMLQMATTGQSGTTLLTQLDPQQAEEQALLAAEQGILLPIT</sequence>
<dbReference type="SFLD" id="SFLDG01123">
    <property type="entry name" value="methyltransferase_(Class_B)"/>
    <property type="match status" value="1"/>
</dbReference>
<evidence type="ECO:0000313" key="9">
    <source>
        <dbReference type="Proteomes" id="UP000632828"/>
    </source>
</evidence>
<evidence type="ECO:0000256" key="5">
    <source>
        <dbReference type="ARBA" id="ARBA00023014"/>
    </source>
</evidence>
<dbReference type="GO" id="GO:0031419">
    <property type="term" value="F:cobalamin binding"/>
    <property type="evidence" value="ECO:0007669"/>
    <property type="project" value="InterPro"/>
</dbReference>
<dbReference type="InterPro" id="IPR006158">
    <property type="entry name" value="Cobalamin-bd"/>
</dbReference>
<protein>
    <submittedName>
        <fullName evidence="8">Radical SAM protein</fullName>
    </submittedName>
</protein>
<dbReference type="SFLD" id="SFLDG01082">
    <property type="entry name" value="B12-binding_domain_containing"/>
    <property type="match status" value="1"/>
</dbReference>
<evidence type="ECO:0000259" key="7">
    <source>
        <dbReference type="PROSITE" id="PS51918"/>
    </source>
</evidence>
<dbReference type="Proteomes" id="UP000632828">
    <property type="component" value="Unassembled WGS sequence"/>
</dbReference>
<dbReference type="InterPro" id="IPR023404">
    <property type="entry name" value="rSAM_horseshoe"/>
</dbReference>
<dbReference type="InterPro" id="IPR007197">
    <property type="entry name" value="rSAM"/>
</dbReference>
<keyword evidence="3" id="KW-0479">Metal-binding</keyword>
<keyword evidence="5" id="KW-0411">Iron-sulfur</keyword>
<dbReference type="Gene3D" id="3.40.50.280">
    <property type="entry name" value="Cobalamin-binding domain"/>
    <property type="match status" value="1"/>
</dbReference>
<evidence type="ECO:0000256" key="4">
    <source>
        <dbReference type="ARBA" id="ARBA00023004"/>
    </source>
</evidence>
<dbReference type="SMART" id="SM00729">
    <property type="entry name" value="Elp3"/>
    <property type="match status" value="1"/>
</dbReference>
<dbReference type="Pfam" id="PF04055">
    <property type="entry name" value="Radical_SAM"/>
    <property type="match status" value="1"/>
</dbReference>
<dbReference type="GO" id="GO:0003824">
    <property type="term" value="F:catalytic activity"/>
    <property type="evidence" value="ECO:0007669"/>
    <property type="project" value="InterPro"/>
</dbReference>
<dbReference type="RefSeq" id="WP_191156389.1">
    <property type="nucleotide sequence ID" value="NZ_JACWUN010000011.1"/>
</dbReference>
<dbReference type="GO" id="GO:0051539">
    <property type="term" value="F:4 iron, 4 sulfur cluster binding"/>
    <property type="evidence" value="ECO:0007669"/>
    <property type="project" value="UniProtKB-KW"/>
</dbReference>
<keyword evidence="9" id="KW-1185">Reference proteome</keyword>
<proteinExistence type="predicted"/>
<dbReference type="PANTHER" id="PTHR43409">
    <property type="entry name" value="ANAEROBIC MAGNESIUM-PROTOPORPHYRIN IX MONOMETHYL ESTER CYCLASE-RELATED"/>
    <property type="match status" value="1"/>
</dbReference>
<dbReference type="CDD" id="cd01335">
    <property type="entry name" value="Radical_SAM"/>
    <property type="match status" value="1"/>
</dbReference>
<comment type="cofactor">
    <cofactor evidence="1">
        <name>[4Fe-4S] cluster</name>
        <dbReference type="ChEBI" id="CHEBI:49883"/>
    </cofactor>
</comment>
<dbReference type="Pfam" id="PF02310">
    <property type="entry name" value="B12-binding"/>
    <property type="match status" value="1"/>
</dbReference>
<keyword evidence="4" id="KW-0408">Iron</keyword>
<feature type="domain" description="B12-binding" evidence="6">
    <location>
        <begin position="2"/>
        <end position="136"/>
    </location>
</feature>
<evidence type="ECO:0000259" key="6">
    <source>
        <dbReference type="PROSITE" id="PS51332"/>
    </source>
</evidence>
<evidence type="ECO:0000256" key="2">
    <source>
        <dbReference type="ARBA" id="ARBA00022691"/>
    </source>
</evidence>
<dbReference type="AlphaFoldDB" id="A0A8J6UH99"/>
<dbReference type="InterPro" id="IPR006638">
    <property type="entry name" value="Elp3/MiaA/NifB-like_rSAM"/>
</dbReference>
<dbReference type="SFLD" id="SFLDS00029">
    <property type="entry name" value="Radical_SAM"/>
    <property type="match status" value="1"/>
</dbReference>
<dbReference type="InterPro" id="IPR034466">
    <property type="entry name" value="Methyltransferase_Class_B"/>
</dbReference>
<reference evidence="8" key="1">
    <citation type="submission" date="2020-09" db="EMBL/GenBank/DDBJ databases">
        <title>Pelobacter alkaliphilus sp. nov., a novel anaerobic arsenate-reducing bacterium from terrestrial mud volcano.</title>
        <authorList>
            <person name="Khomyakova M.A."/>
            <person name="Merkel A.Y."/>
            <person name="Slobodkin A.I."/>
        </authorList>
    </citation>
    <scope>NUCLEOTIDE SEQUENCE</scope>
    <source>
        <strain evidence="8">M08fum</strain>
    </source>
</reference>
<evidence type="ECO:0000313" key="8">
    <source>
        <dbReference type="EMBL" id="MBD1401128.1"/>
    </source>
</evidence>